<keyword evidence="1" id="KW-0732">Signal</keyword>
<proteinExistence type="predicted"/>
<evidence type="ECO:0000256" key="1">
    <source>
        <dbReference type="SAM" id="SignalP"/>
    </source>
</evidence>
<dbReference type="Proteomes" id="UP000580250">
    <property type="component" value="Unassembled WGS sequence"/>
</dbReference>
<sequence>MFSTNKNLLQNSLILITVFSLISKINCQNEVNEQPQVLTDTEDFYAVDEKRVPHPGSTWRQQGRIRSFYSPTIPDFNTPYSRFTKYGAHRPMFIRYMRSFSA</sequence>
<accession>A0A6V7TU04</accession>
<protein>
    <submittedName>
        <fullName evidence="2">Uncharacterized protein</fullName>
    </submittedName>
</protein>
<reference evidence="2 3" key="1">
    <citation type="submission" date="2020-08" db="EMBL/GenBank/DDBJ databases">
        <authorList>
            <person name="Koutsovoulos G."/>
            <person name="Danchin GJ E."/>
        </authorList>
    </citation>
    <scope>NUCLEOTIDE SEQUENCE [LARGE SCALE GENOMIC DNA]</scope>
</reference>
<evidence type="ECO:0000313" key="2">
    <source>
        <dbReference type="EMBL" id="CAD2134573.1"/>
    </source>
</evidence>
<gene>
    <name evidence="2" type="ORF">MENT_LOCUS4427</name>
</gene>
<dbReference type="AlphaFoldDB" id="A0A6V7TU04"/>
<dbReference type="EMBL" id="CAJEWN010000015">
    <property type="protein sequence ID" value="CAD2134573.1"/>
    <property type="molecule type" value="Genomic_DNA"/>
</dbReference>
<organism evidence="2 3">
    <name type="scientific">Meloidogyne enterolobii</name>
    <name type="common">Root-knot nematode worm</name>
    <name type="synonym">Meloidogyne mayaguensis</name>
    <dbReference type="NCBI Taxonomy" id="390850"/>
    <lineage>
        <taxon>Eukaryota</taxon>
        <taxon>Metazoa</taxon>
        <taxon>Ecdysozoa</taxon>
        <taxon>Nematoda</taxon>
        <taxon>Chromadorea</taxon>
        <taxon>Rhabditida</taxon>
        <taxon>Tylenchina</taxon>
        <taxon>Tylenchomorpha</taxon>
        <taxon>Tylenchoidea</taxon>
        <taxon>Meloidogynidae</taxon>
        <taxon>Meloidogyninae</taxon>
        <taxon>Meloidogyne</taxon>
    </lineage>
</organism>
<feature type="signal peptide" evidence="1">
    <location>
        <begin position="1"/>
        <end position="27"/>
    </location>
</feature>
<comment type="caution">
    <text evidence="2">The sequence shown here is derived from an EMBL/GenBank/DDBJ whole genome shotgun (WGS) entry which is preliminary data.</text>
</comment>
<name>A0A6V7TU04_MELEN</name>
<evidence type="ECO:0000313" key="3">
    <source>
        <dbReference type="Proteomes" id="UP000580250"/>
    </source>
</evidence>
<feature type="chain" id="PRO_5028084139" evidence="1">
    <location>
        <begin position="28"/>
        <end position="102"/>
    </location>
</feature>